<dbReference type="AlphaFoldDB" id="A0A5B7IJY9"/>
<feature type="region of interest" description="Disordered" evidence="1">
    <location>
        <begin position="1"/>
        <end position="37"/>
    </location>
</feature>
<accession>A0A5B7IJY9</accession>
<proteinExistence type="predicted"/>
<sequence>MSPAVSHWRQQQQGGRMPGRRQRHEMSGGPVSLPPCLHTQPLPLSTLFYSLKKSSDIVNMIINRDIKENGQACDFVEHGHELERRDGGRQAGRDNHI</sequence>
<evidence type="ECO:0000313" key="3">
    <source>
        <dbReference type="Proteomes" id="UP000324222"/>
    </source>
</evidence>
<comment type="caution">
    <text evidence="2">The sequence shown here is derived from an EMBL/GenBank/DDBJ whole genome shotgun (WGS) entry which is preliminary data.</text>
</comment>
<protein>
    <submittedName>
        <fullName evidence="2">Uncharacterized protein</fullName>
    </submittedName>
</protein>
<organism evidence="2 3">
    <name type="scientific">Portunus trituberculatus</name>
    <name type="common">Swimming crab</name>
    <name type="synonym">Neptunus trituberculatus</name>
    <dbReference type="NCBI Taxonomy" id="210409"/>
    <lineage>
        <taxon>Eukaryota</taxon>
        <taxon>Metazoa</taxon>
        <taxon>Ecdysozoa</taxon>
        <taxon>Arthropoda</taxon>
        <taxon>Crustacea</taxon>
        <taxon>Multicrustacea</taxon>
        <taxon>Malacostraca</taxon>
        <taxon>Eumalacostraca</taxon>
        <taxon>Eucarida</taxon>
        <taxon>Decapoda</taxon>
        <taxon>Pleocyemata</taxon>
        <taxon>Brachyura</taxon>
        <taxon>Eubrachyura</taxon>
        <taxon>Portunoidea</taxon>
        <taxon>Portunidae</taxon>
        <taxon>Portuninae</taxon>
        <taxon>Portunus</taxon>
    </lineage>
</organism>
<dbReference type="EMBL" id="VSRR010060335">
    <property type="protein sequence ID" value="MPC82635.1"/>
    <property type="molecule type" value="Genomic_DNA"/>
</dbReference>
<reference evidence="2 3" key="1">
    <citation type="submission" date="2019-05" db="EMBL/GenBank/DDBJ databases">
        <title>Another draft genome of Portunus trituberculatus and its Hox gene families provides insights of decapod evolution.</title>
        <authorList>
            <person name="Jeong J.-H."/>
            <person name="Song I."/>
            <person name="Kim S."/>
            <person name="Choi T."/>
            <person name="Kim D."/>
            <person name="Ryu S."/>
            <person name="Kim W."/>
        </authorList>
    </citation>
    <scope>NUCLEOTIDE SEQUENCE [LARGE SCALE GENOMIC DNA]</scope>
    <source>
        <tissue evidence="2">Muscle</tissue>
    </source>
</reference>
<name>A0A5B7IJY9_PORTR</name>
<gene>
    <name evidence="2" type="ORF">E2C01_077310</name>
</gene>
<dbReference type="Proteomes" id="UP000324222">
    <property type="component" value="Unassembled WGS sequence"/>
</dbReference>
<keyword evidence="3" id="KW-1185">Reference proteome</keyword>
<evidence type="ECO:0000313" key="2">
    <source>
        <dbReference type="EMBL" id="MPC82635.1"/>
    </source>
</evidence>
<evidence type="ECO:0000256" key="1">
    <source>
        <dbReference type="SAM" id="MobiDB-lite"/>
    </source>
</evidence>